<dbReference type="AlphaFoldDB" id="A0A060DKM9"/>
<reference evidence="2 4" key="2">
    <citation type="submission" date="2018-09" db="EMBL/GenBank/DDBJ databases">
        <title>Whole genome based analysis of evolution and adaptive divergence in Indian and Brazilian strains of Azospirillum brasilense.</title>
        <authorList>
            <person name="Singh C."/>
            <person name="Tripathi A.K."/>
        </authorList>
    </citation>
    <scope>NUCLEOTIDE SEQUENCE [LARGE SCALE GENOMIC DNA]</scope>
    <source>
        <strain evidence="2 4">MTCC4035</strain>
        <plasmid evidence="2 4">p1</plasmid>
    </source>
</reference>
<proteinExistence type="predicted"/>
<evidence type="ECO:0000313" key="3">
    <source>
        <dbReference type="Proteomes" id="UP000027186"/>
    </source>
</evidence>
<geneLocation type="plasmid" evidence="1 3">
    <name>AbAZ39_p1</name>
</geneLocation>
<evidence type="ECO:0000313" key="2">
    <source>
        <dbReference type="EMBL" id="QCN97113.1"/>
    </source>
</evidence>
<dbReference type="KEGG" id="aare:D3093_17680"/>
<gene>
    <name evidence="2" type="primary">tssK</name>
    <name evidence="1" type="ORF">ABAZ39_21750</name>
    <name evidence="2" type="ORF">D3093_17680</name>
</gene>
<dbReference type="InterPro" id="IPR010263">
    <property type="entry name" value="T6SS_TssK"/>
</dbReference>
<evidence type="ECO:0000313" key="1">
    <source>
        <dbReference type="EMBL" id="AIB14531.1"/>
    </source>
</evidence>
<protein>
    <submittedName>
        <fullName evidence="2">Type VI secretion system baseplate subunit TssK</fullName>
    </submittedName>
</protein>
<dbReference type="Proteomes" id="UP000298595">
    <property type="component" value="Plasmid p1"/>
</dbReference>
<dbReference type="PANTHER" id="PTHR35566">
    <property type="entry name" value="BLR3599 PROTEIN"/>
    <property type="match status" value="1"/>
</dbReference>
<dbReference type="Proteomes" id="UP000027186">
    <property type="component" value="Plasmid AbAZ39_p1"/>
</dbReference>
<dbReference type="PANTHER" id="PTHR35566:SF1">
    <property type="entry name" value="TYPE VI SECRETION SYSTEM BASEPLATE COMPONENT TSSK1"/>
    <property type="match status" value="1"/>
</dbReference>
<keyword evidence="1" id="KW-0614">Plasmid</keyword>
<sequence>MTEARDIPDAIDWHDGMLLAPQHFQQQALRHERQLTYHVRQARPFHWGVVHLQVDRVQLVSGLVQVRELEAILPDGLVVDYRAGIDEPLEVDISAYADPVGQTQITIHLIVPAARGDRAPGPGETPRYVSVEGAPVADQHGGEELSIARLRPRLALFATTGPTQKPPQKFVSMPIAQATFRNDAFVLTDFVPPAMTVAANAPLGRLGAEVVRRVREKALFLAERSGVGNGNPATELAEAARAEIRSLVTGLPPLEAQLGVGVCHPFDVYMSLCTLAGHLSAFASGAVPAKLSRYDHDDPMASFGEVRDFILRMIDRVKEGVARIPFTFEDGMFGLPMDEAWLKGRLVVGVRGPASAPVSEVAAWMENCIVASRSRLETLSGLRVKGAERVALDDSGEGGVAAPRGVVPFEIKVDPRYIVPGERLEIWNPDSLGSRFRPVEITLFVSA</sequence>
<dbReference type="NCBIfam" id="TIGR03353">
    <property type="entry name" value="VI_chp_4"/>
    <property type="match status" value="1"/>
</dbReference>
<dbReference type="Pfam" id="PF05936">
    <property type="entry name" value="T6SS_VasE"/>
    <property type="match status" value="1"/>
</dbReference>
<organism evidence="1 3">
    <name type="scientific">Azospirillum argentinense</name>
    <dbReference type="NCBI Taxonomy" id="2970906"/>
    <lineage>
        <taxon>Bacteria</taxon>
        <taxon>Pseudomonadati</taxon>
        <taxon>Pseudomonadota</taxon>
        <taxon>Alphaproteobacteria</taxon>
        <taxon>Rhodospirillales</taxon>
        <taxon>Azospirillaceae</taxon>
        <taxon>Azospirillum</taxon>
    </lineage>
</organism>
<name>A0A060DKM9_9PROT</name>
<evidence type="ECO:0000313" key="4">
    <source>
        <dbReference type="Proteomes" id="UP000298595"/>
    </source>
</evidence>
<dbReference type="EMBL" id="CP007794">
    <property type="protein sequence ID" value="AIB14531.1"/>
    <property type="molecule type" value="Genomic_DNA"/>
</dbReference>
<accession>A0A060DKM9</accession>
<dbReference type="GeneID" id="56451138"/>
<dbReference type="RefSeq" id="WP_035678847.1">
    <property type="nucleotide sequence ID" value="NZ_CP007794.1"/>
</dbReference>
<reference evidence="1 3" key="1">
    <citation type="journal article" date="2014" name="Genome Announc.">
        <title>Complete Genome Sequence of the Model Rhizosphere Strain Azospirillum brasilense Az39, Successfully Applied in Agriculture.</title>
        <authorList>
            <person name="Rivera D."/>
            <person name="Revale S."/>
            <person name="Molina R."/>
            <person name="Gualpa J."/>
            <person name="Puente M."/>
            <person name="Maroniche G."/>
            <person name="Paris G."/>
            <person name="Baker D."/>
            <person name="Clavijo B."/>
            <person name="McLay K."/>
            <person name="Spaepen S."/>
            <person name="Perticari A."/>
            <person name="Vazquez M."/>
            <person name="Wisniewski-Dye F."/>
            <person name="Watkins C."/>
            <person name="Martinez-Abarca F."/>
            <person name="Vanderleyden J."/>
            <person name="Cassan F."/>
        </authorList>
    </citation>
    <scope>NUCLEOTIDE SEQUENCE [LARGE SCALE GENOMIC DNA]</scope>
    <source>
        <strain evidence="1 3">Az39</strain>
        <plasmid evidence="1">AbAZ39_p1</plasmid>
    </source>
</reference>
<geneLocation type="plasmid" evidence="2 4">
    <name>p1</name>
</geneLocation>
<dbReference type="EMBL" id="CP032322">
    <property type="protein sequence ID" value="QCN97113.1"/>
    <property type="molecule type" value="Genomic_DNA"/>
</dbReference>
<dbReference type="KEGG" id="abq:ABAZ39_21750"/>